<evidence type="ECO:0000256" key="2">
    <source>
        <dbReference type="SAM" id="Phobius"/>
    </source>
</evidence>
<feature type="region of interest" description="Disordered" evidence="1">
    <location>
        <begin position="64"/>
        <end position="83"/>
    </location>
</feature>
<feature type="transmembrane region" description="Helical" evidence="2">
    <location>
        <begin position="168"/>
        <end position="193"/>
    </location>
</feature>
<reference evidence="3" key="1">
    <citation type="submission" date="2018-11" db="EMBL/GenBank/DDBJ databases">
        <authorList>
            <consortium name="Pathogen Informatics"/>
        </authorList>
    </citation>
    <scope>NUCLEOTIDE SEQUENCE</scope>
</reference>
<keyword evidence="4" id="KW-1185">Reference proteome</keyword>
<feature type="compositionally biased region" description="Basic and acidic residues" evidence="1">
    <location>
        <begin position="133"/>
        <end position="142"/>
    </location>
</feature>
<proteinExistence type="predicted"/>
<comment type="caution">
    <text evidence="3">The sequence shown here is derived from an EMBL/GenBank/DDBJ whole genome shotgun (WGS) entry which is preliminary data.</text>
</comment>
<dbReference type="AlphaFoldDB" id="A0A3S5BLG5"/>
<evidence type="ECO:0000313" key="3">
    <source>
        <dbReference type="EMBL" id="VEL08000.1"/>
    </source>
</evidence>
<keyword evidence="2" id="KW-0472">Membrane</keyword>
<feature type="region of interest" description="Disordered" evidence="1">
    <location>
        <begin position="133"/>
        <end position="157"/>
    </location>
</feature>
<keyword evidence="2" id="KW-1133">Transmembrane helix</keyword>
<organism evidence="3 4">
    <name type="scientific">Protopolystoma xenopodis</name>
    <dbReference type="NCBI Taxonomy" id="117903"/>
    <lineage>
        <taxon>Eukaryota</taxon>
        <taxon>Metazoa</taxon>
        <taxon>Spiralia</taxon>
        <taxon>Lophotrochozoa</taxon>
        <taxon>Platyhelminthes</taxon>
        <taxon>Monogenea</taxon>
        <taxon>Polyopisthocotylea</taxon>
        <taxon>Polystomatidea</taxon>
        <taxon>Polystomatidae</taxon>
        <taxon>Protopolystoma</taxon>
    </lineage>
</organism>
<protein>
    <submittedName>
        <fullName evidence="3">Uncharacterized protein</fullName>
    </submittedName>
</protein>
<accession>A0A3S5BLG5</accession>
<gene>
    <name evidence="3" type="ORF">PXEA_LOCUS1440</name>
</gene>
<dbReference type="Proteomes" id="UP000784294">
    <property type="component" value="Unassembled WGS sequence"/>
</dbReference>
<evidence type="ECO:0000256" key="1">
    <source>
        <dbReference type="SAM" id="MobiDB-lite"/>
    </source>
</evidence>
<dbReference type="EMBL" id="CAAALY010002919">
    <property type="protein sequence ID" value="VEL08000.1"/>
    <property type="molecule type" value="Genomic_DNA"/>
</dbReference>
<evidence type="ECO:0000313" key="4">
    <source>
        <dbReference type="Proteomes" id="UP000784294"/>
    </source>
</evidence>
<keyword evidence="2" id="KW-0812">Transmembrane</keyword>
<name>A0A3S5BLG5_9PLAT</name>
<sequence>MRRLIQRPSTRLRLVLRLFSHAPVSVHMRSARLPTQSHSHVKKAGQAVLTLDGEWADRRRLAWPTRHGRPTRPGRGFGTGPRVLTNHVARTSDCWTRVQKNVGTSVLETHRPIGSLCCSRAYTFRPKLRMPKEAPFREDAARRKGQTPGPGFEGNETAIPGLSGKRIWSIYVCVCMGLTASAFVSMPLCVLYIV</sequence>